<accession>A0A8X6YPL3</accession>
<sequence length="114" mass="13254">MSHILEDTDYTEGTLHCLNNMRILGQRGTRPEHGRWESFWDTNHHVPGLHFRTVFTTFLFQKGDGSQTRTFIIIPNISSSMLEVIIQYAYSGITLVSEENVELFFWVISFKAGW</sequence>
<keyword evidence="2" id="KW-1185">Reference proteome</keyword>
<name>A0A8X6YPL3_9ARAC</name>
<dbReference type="EMBL" id="BMAV01020026">
    <property type="protein sequence ID" value="GFY73394.1"/>
    <property type="molecule type" value="Genomic_DNA"/>
</dbReference>
<comment type="caution">
    <text evidence="1">The sequence shown here is derived from an EMBL/GenBank/DDBJ whole genome shotgun (WGS) entry which is preliminary data.</text>
</comment>
<reference evidence="1" key="1">
    <citation type="submission" date="2020-08" db="EMBL/GenBank/DDBJ databases">
        <title>Multicomponent nature underlies the extraordinary mechanical properties of spider dragline silk.</title>
        <authorList>
            <person name="Kono N."/>
            <person name="Nakamura H."/>
            <person name="Mori M."/>
            <person name="Yoshida Y."/>
            <person name="Ohtoshi R."/>
            <person name="Malay A.D."/>
            <person name="Moran D.A.P."/>
            <person name="Tomita M."/>
            <person name="Numata K."/>
            <person name="Arakawa K."/>
        </authorList>
    </citation>
    <scope>NUCLEOTIDE SEQUENCE</scope>
</reference>
<evidence type="ECO:0000313" key="1">
    <source>
        <dbReference type="EMBL" id="GFY73394.1"/>
    </source>
</evidence>
<gene>
    <name evidence="1" type="ORF">TNIN_399661</name>
</gene>
<protein>
    <submittedName>
        <fullName evidence="1">Uncharacterized protein</fullName>
    </submittedName>
</protein>
<organism evidence="1 2">
    <name type="scientific">Trichonephila inaurata madagascariensis</name>
    <dbReference type="NCBI Taxonomy" id="2747483"/>
    <lineage>
        <taxon>Eukaryota</taxon>
        <taxon>Metazoa</taxon>
        <taxon>Ecdysozoa</taxon>
        <taxon>Arthropoda</taxon>
        <taxon>Chelicerata</taxon>
        <taxon>Arachnida</taxon>
        <taxon>Araneae</taxon>
        <taxon>Araneomorphae</taxon>
        <taxon>Entelegynae</taxon>
        <taxon>Araneoidea</taxon>
        <taxon>Nephilidae</taxon>
        <taxon>Trichonephila</taxon>
        <taxon>Trichonephila inaurata</taxon>
    </lineage>
</organism>
<dbReference type="AlphaFoldDB" id="A0A8X6YPL3"/>
<dbReference type="OrthoDB" id="6424939at2759"/>
<dbReference type="Proteomes" id="UP000886998">
    <property type="component" value="Unassembled WGS sequence"/>
</dbReference>
<evidence type="ECO:0000313" key="2">
    <source>
        <dbReference type="Proteomes" id="UP000886998"/>
    </source>
</evidence>
<proteinExistence type="predicted"/>